<name>A0ABD3D487_9LAMI</name>
<comment type="caution">
    <text evidence="2">The sequence shown here is derived from an EMBL/GenBank/DDBJ whole genome shotgun (WGS) entry which is preliminary data.</text>
</comment>
<dbReference type="Proteomes" id="UP001632038">
    <property type="component" value="Unassembled WGS sequence"/>
</dbReference>
<dbReference type="EMBL" id="JAVIJP010000027">
    <property type="protein sequence ID" value="KAL3636054.1"/>
    <property type="molecule type" value="Genomic_DNA"/>
</dbReference>
<keyword evidence="1" id="KW-1133">Transmembrane helix</keyword>
<sequence>MNSKGIALAFHIVAITCAVLALFIGKIDKVTGVESTDPCPPNCDPASSCPTTDNKPSKDCCAFLNGLNDSCICKYIQDINDFFARPAIINNLTPCNYKTNLTCKNN</sequence>
<reference evidence="3" key="1">
    <citation type="journal article" date="2024" name="IScience">
        <title>Strigolactones Initiate the Formation of Haustorium-like Structures in Castilleja.</title>
        <authorList>
            <person name="Buerger M."/>
            <person name="Peterson D."/>
            <person name="Chory J."/>
        </authorList>
    </citation>
    <scope>NUCLEOTIDE SEQUENCE [LARGE SCALE GENOMIC DNA]</scope>
</reference>
<gene>
    <name evidence="2" type="ORF">CASFOL_020601</name>
</gene>
<evidence type="ECO:0000313" key="3">
    <source>
        <dbReference type="Proteomes" id="UP001632038"/>
    </source>
</evidence>
<feature type="transmembrane region" description="Helical" evidence="1">
    <location>
        <begin position="6"/>
        <end position="25"/>
    </location>
</feature>
<protein>
    <submittedName>
        <fullName evidence="2">Uncharacterized protein</fullName>
    </submittedName>
</protein>
<dbReference type="AlphaFoldDB" id="A0ABD3D487"/>
<keyword evidence="1" id="KW-0812">Transmembrane</keyword>
<evidence type="ECO:0000256" key="1">
    <source>
        <dbReference type="SAM" id="Phobius"/>
    </source>
</evidence>
<accession>A0ABD3D487</accession>
<keyword evidence="1" id="KW-0472">Membrane</keyword>
<proteinExistence type="predicted"/>
<organism evidence="2 3">
    <name type="scientific">Castilleja foliolosa</name>
    <dbReference type="NCBI Taxonomy" id="1961234"/>
    <lineage>
        <taxon>Eukaryota</taxon>
        <taxon>Viridiplantae</taxon>
        <taxon>Streptophyta</taxon>
        <taxon>Embryophyta</taxon>
        <taxon>Tracheophyta</taxon>
        <taxon>Spermatophyta</taxon>
        <taxon>Magnoliopsida</taxon>
        <taxon>eudicotyledons</taxon>
        <taxon>Gunneridae</taxon>
        <taxon>Pentapetalae</taxon>
        <taxon>asterids</taxon>
        <taxon>lamiids</taxon>
        <taxon>Lamiales</taxon>
        <taxon>Orobanchaceae</taxon>
        <taxon>Pedicularideae</taxon>
        <taxon>Castillejinae</taxon>
        <taxon>Castilleja</taxon>
    </lineage>
</organism>
<keyword evidence="3" id="KW-1185">Reference proteome</keyword>
<evidence type="ECO:0000313" key="2">
    <source>
        <dbReference type="EMBL" id="KAL3636054.1"/>
    </source>
</evidence>